<feature type="domain" description="HTH cro/C1-type" evidence="1">
    <location>
        <begin position="17"/>
        <end position="35"/>
    </location>
</feature>
<name>B9M387_GEODF</name>
<dbReference type="RefSeq" id="WP_012646226.1">
    <property type="nucleotide sequence ID" value="NC_011979.1"/>
</dbReference>
<dbReference type="EMBL" id="CP001390">
    <property type="protein sequence ID" value="ACM19497.1"/>
    <property type="molecule type" value="Genomic_DNA"/>
</dbReference>
<evidence type="ECO:0000313" key="3">
    <source>
        <dbReference type="Proteomes" id="UP000007721"/>
    </source>
</evidence>
<reference evidence="2 3" key="1">
    <citation type="submission" date="2009-01" db="EMBL/GenBank/DDBJ databases">
        <title>Complete sequence of Geobacter sp. FRC-32.</title>
        <authorList>
            <consortium name="US DOE Joint Genome Institute"/>
            <person name="Lucas S."/>
            <person name="Copeland A."/>
            <person name="Lapidus A."/>
            <person name="Glavina del Rio T."/>
            <person name="Dalin E."/>
            <person name="Tice H."/>
            <person name="Bruce D."/>
            <person name="Goodwin L."/>
            <person name="Pitluck S."/>
            <person name="Saunders E."/>
            <person name="Brettin T."/>
            <person name="Detter J.C."/>
            <person name="Han C."/>
            <person name="Larimer F."/>
            <person name="Land M."/>
            <person name="Hauser L."/>
            <person name="Kyrpides N."/>
            <person name="Ovchinnikova G."/>
            <person name="Kostka J."/>
            <person name="Richardson P."/>
        </authorList>
    </citation>
    <scope>NUCLEOTIDE SEQUENCE [LARGE SCALE GENOMIC DNA]</scope>
    <source>
        <strain evidence="3">DSM 22248 / JCM 15807 / FRC-32</strain>
    </source>
</reference>
<dbReference type="OrthoDB" id="5334164at2"/>
<dbReference type="SUPFAM" id="SSF47413">
    <property type="entry name" value="lambda repressor-like DNA-binding domains"/>
    <property type="match status" value="1"/>
</dbReference>
<dbReference type="InterPro" id="IPR010982">
    <property type="entry name" value="Lambda_DNA-bd_dom_sf"/>
</dbReference>
<evidence type="ECO:0000313" key="2">
    <source>
        <dbReference type="EMBL" id="ACM19497.1"/>
    </source>
</evidence>
<gene>
    <name evidence="2" type="ordered locus">Geob_1137</name>
</gene>
<sequence>MHTEDLVQLALKTLSCSQKELAVRLGVSPTQISKWKNKEHMSHEMEEKFRKILAIGDKDPSFVLWAGSLQEANKWEKLIHFLAEIAIENAETGYNTYSLNDELRLLCWETFHVLREIGVDIPKKFPDELETDFNNVFTDGLGDEVTVFLEKNPYSALIYKIYISLNDVYGFYAAYIAELIDDDDLELVGTAADNIEPCLIDLAACKIDVDEAFAPKFREHRHKVLKDYEEWINIVKDRAFRTGVPLRAELLGLVFDSHDDLGHEAEAESLGFNASRIHPDIYINELLMGMRTIHQILPVIMKKLGIYDEFKLDTSELHVR</sequence>
<dbReference type="Proteomes" id="UP000007721">
    <property type="component" value="Chromosome"/>
</dbReference>
<dbReference type="AlphaFoldDB" id="B9M387"/>
<dbReference type="PROSITE" id="PS50943">
    <property type="entry name" value="HTH_CROC1"/>
    <property type="match status" value="1"/>
</dbReference>
<evidence type="ECO:0000259" key="1">
    <source>
        <dbReference type="PROSITE" id="PS50943"/>
    </source>
</evidence>
<proteinExistence type="predicted"/>
<dbReference type="GO" id="GO:0003677">
    <property type="term" value="F:DNA binding"/>
    <property type="evidence" value="ECO:0007669"/>
    <property type="project" value="InterPro"/>
</dbReference>
<dbReference type="InterPro" id="IPR001387">
    <property type="entry name" value="Cro/C1-type_HTH"/>
</dbReference>
<keyword evidence="3" id="KW-1185">Reference proteome</keyword>
<organism evidence="2 3">
    <name type="scientific">Geotalea daltonii (strain DSM 22248 / JCM 15807 / FRC-32)</name>
    <name type="common">Geobacter daltonii</name>
    <dbReference type="NCBI Taxonomy" id="316067"/>
    <lineage>
        <taxon>Bacteria</taxon>
        <taxon>Pseudomonadati</taxon>
        <taxon>Thermodesulfobacteriota</taxon>
        <taxon>Desulfuromonadia</taxon>
        <taxon>Geobacterales</taxon>
        <taxon>Geobacteraceae</taxon>
        <taxon>Geotalea</taxon>
    </lineage>
</organism>
<protein>
    <submittedName>
        <fullName evidence="2">Helix-turn-helix XRE domain protein</fullName>
    </submittedName>
</protein>
<accession>B9M387</accession>
<dbReference type="HOGENOM" id="CLU_083310_0_0_7"/>
<dbReference type="KEGG" id="geo:Geob_1137"/>
<dbReference type="CDD" id="cd00093">
    <property type="entry name" value="HTH_XRE"/>
    <property type="match status" value="1"/>
</dbReference>
<dbReference type="eggNOG" id="ENOG5033Q5S">
    <property type="taxonomic scope" value="Bacteria"/>
</dbReference>